<accession>A0A1H1NI25</accession>
<evidence type="ECO:0000313" key="19">
    <source>
        <dbReference type="EMBL" id="SDR98490.1"/>
    </source>
</evidence>
<evidence type="ECO:0000256" key="3">
    <source>
        <dbReference type="ARBA" id="ARBA00022475"/>
    </source>
</evidence>
<evidence type="ECO:0000256" key="13">
    <source>
        <dbReference type="ARBA" id="ARBA00023136"/>
    </source>
</evidence>
<keyword evidence="9 14" id="KW-0862">Zinc</keyword>
<keyword evidence="13 14" id="KW-0472">Membrane</keyword>
<evidence type="ECO:0000256" key="6">
    <source>
        <dbReference type="ARBA" id="ARBA00022723"/>
    </source>
</evidence>
<dbReference type="PANTHER" id="PTHR39188">
    <property type="entry name" value="MEMBRANE-ASSOCIATED ZINC METALLOPROTEASE M50B"/>
    <property type="match status" value="1"/>
</dbReference>
<feature type="transmembrane region" description="Helical" evidence="14">
    <location>
        <begin position="234"/>
        <end position="255"/>
    </location>
</feature>
<dbReference type="GO" id="GO:0005886">
    <property type="term" value="C:plasma membrane"/>
    <property type="evidence" value="ECO:0007669"/>
    <property type="project" value="UniProtKB-SubCell"/>
</dbReference>
<gene>
    <name evidence="19" type="ORF">SAMN04488570_0878</name>
</gene>
<dbReference type="GO" id="GO:0006508">
    <property type="term" value="P:proteolysis"/>
    <property type="evidence" value="ECO:0007669"/>
    <property type="project" value="UniProtKB-KW"/>
</dbReference>
<evidence type="ECO:0000313" key="20">
    <source>
        <dbReference type="Proteomes" id="UP000198859"/>
    </source>
</evidence>
<evidence type="ECO:0000256" key="12">
    <source>
        <dbReference type="ARBA" id="ARBA00023122"/>
    </source>
</evidence>
<dbReference type="CDD" id="cd06164">
    <property type="entry name" value="S2P-M50_SpoIVFB_CBS"/>
    <property type="match status" value="1"/>
</dbReference>
<evidence type="ECO:0000256" key="8">
    <source>
        <dbReference type="ARBA" id="ARBA00022801"/>
    </source>
</evidence>
<dbReference type="AlphaFoldDB" id="A0A1H1NI25"/>
<feature type="compositionally biased region" description="Low complexity" evidence="17">
    <location>
        <begin position="13"/>
        <end position="22"/>
    </location>
</feature>
<keyword evidence="11 14" id="KW-0482">Metalloprotease</keyword>
<dbReference type="Gene3D" id="3.10.580.10">
    <property type="entry name" value="CBS-domain"/>
    <property type="match status" value="1"/>
</dbReference>
<keyword evidence="3 14" id="KW-1003">Cell membrane</keyword>
<feature type="transmembrane region" description="Helical" evidence="14">
    <location>
        <begin position="37"/>
        <end position="55"/>
    </location>
</feature>
<feature type="binding site" evidence="16">
    <location>
        <position position="87"/>
    </location>
    <ligand>
        <name>Zn(2+)</name>
        <dbReference type="ChEBI" id="CHEBI:29105"/>
        <note>catalytic</note>
    </ligand>
</feature>
<evidence type="ECO:0000256" key="11">
    <source>
        <dbReference type="ARBA" id="ARBA00023049"/>
    </source>
</evidence>
<protein>
    <recommendedName>
        <fullName evidence="14">Zinc metalloprotease</fullName>
    </recommendedName>
</protein>
<feature type="transmembrane region" description="Helical" evidence="14">
    <location>
        <begin position="162"/>
        <end position="181"/>
    </location>
</feature>
<keyword evidence="20" id="KW-1185">Reference proteome</keyword>
<dbReference type="SUPFAM" id="SSF54631">
    <property type="entry name" value="CBS-domain pair"/>
    <property type="match status" value="1"/>
</dbReference>
<dbReference type="Pfam" id="PF02163">
    <property type="entry name" value="Peptidase_M50"/>
    <property type="match status" value="2"/>
</dbReference>
<feature type="binding site" evidence="16">
    <location>
        <position position="91"/>
    </location>
    <ligand>
        <name>Zn(2+)</name>
        <dbReference type="ChEBI" id="CHEBI:29105"/>
        <note>catalytic</note>
    </ligand>
</feature>
<dbReference type="InterPro" id="IPR016483">
    <property type="entry name" value="UCP006404_Pept_M50_CBS"/>
</dbReference>
<feature type="domain" description="Peptidase M50" evidence="18">
    <location>
        <begin position="75"/>
        <end position="148"/>
    </location>
</feature>
<dbReference type="PIRSF" id="PIRSF006404">
    <property type="entry name" value="UCP006404_Pept_M50_CBS"/>
    <property type="match status" value="1"/>
</dbReference>
<feature type="binding site" evidence="16">
    <location>
        <position position="182"/>
    </location>
    <ligand>
        <name>Zn(2+)</name>
        <dbReference type="ChEBI" id="CHEBI:29105"/>
        <note>catalytic</note>
    </ligand>
</feature>
<feature type="transmembrane region" description="Helical" evidence="14">
    <location>
        <begin position="202"/>
        <end position="222"/>
    </location>
</feature>
<evidence type="ECO:0000256" key="15">
    <source>
        <dbReference type="PIRSR" id="PIRSR006404-1"/>
    </source>
</evidence>
<dbReference type="InterPro" id="IPR046342">
    <property type="entry name" value="CBS_dom_sf"/>
</dbReference>
<reference evidence="20" key="1">
    <citation type="submission" date="2016-10" db="EMBL/GenBank/DDBJ databases">
        <authorList>
            <person name="Varghese N."/>
            <person name="Submissions S."/>
        </authorList>
    </citation>
    <scope>NUCLEOTIDE SEQUENCE [LARGE SCALE GENOMIC DNA]</scope>
    <source>
        <strain evidence="20">DSM 22127</strain>
    </source>
</reference>
<evidence type="ECO:0000256" key="2">
    <source>
        <dbReference type="ARBA" id="ARBA00007931"/>
    </source>
</evidence>
<keyword evidence="5 14" id="KW-0812">Transmembrane</keyword>
<comment type="subcellular location">
    <subcellularLocation>
        <location evidence="1 14">Cell membrane</location>
        <topology evidence="1 14">Multi-pass membrane protein</topology>
    </subcellularLocation>
</comment>
<comment type="cofactor">
    <cofactor evidence="14 16">
        <name>Zn(2+)</name>
        <dbReference type="ChEBI" id="CHEBI:29105"/>
    </cofactor>
    <text evidence="14 16">Binds 1 zinc ion per subunit.</text>
</comment>
<dbReference type="RefSeq" id="WP_157682728.1">
    <property type="nucleotide sequence ID" value="NZ_LT629757.1"/>
</dbReference>
<keyword evidence="6 14" id="KW-0479">Metal-binding</keyword>
<keyword evidence="4 14" id="KW-0645">Protease</keyword>
<evidence type="ECO:0000256" key="14">
    <source>
        <dbReference type="PIRNR" id="PIRNR006404"/>
    </source>
</evidence>
<feature type="transmembrane region" description="Helical" evidence="14">
    <location>
        <begin position="127"/>
        <end position="150"/>
    </location>
</feature>
<dbReference type="GO" id="GO:0046872">
    <property type="term" value="F:metal ion binding"/>
    <property type="evidence" value="ECO:0007669"/>
    <property type="project" value="UniProtKB-UniRule"/>
</dbReference>
<feature type="region of interest" description="Disordered" evidence="17">
    <location>
        <begin position="1"/>
        <end position="22"/>
    </location>
</feature>
<organism evidence="19 20">
    <name type="scientific">Nocardioides scoriae</name>
    <dbReference type="NCBI Taxonomy" id="642780"/>
    <lineage>
        <taxon>Bacteria</taxon>
        <taxon>Bacillati</taxon>
        <taxon>Actinomycetota</taxon>
        <taxon>Actinomycetes</taxon>
        <taxon>Propionibacteriales</taxon>
        <taxon>Nocardioidaceae</taxon>
        <taxon>Nocardioides</taxon>
    </lineage>
</organism>
<dbReference type="EMBL" id="LT629757">
    <property type="protein sequence ID" value="SDR98490.1"/>
    <property type="molecule type" value="Genomic_DNA"/>
</dbReference>
<dbReference type="GO" id="GO:0008237">
    <property type="term" value="F:metallopeptidase activity"/>
    <property type="evidence" value="ECO:0007669"/>
    <property type="project" value="UniProtKB-UniRule"/>
</dbReference>
<dbReference type="Proteomes" id="UP000198859">
    <property type="component" value="Chromosome I"/>
</dbReference>
<evidence type="ECO:0000256" key="10">
    <source>
        <dbReference type="ARBA" id="ARBA00022989"/>
    </source>
</evidence>
<keyword evidence="8 14" id="KW-0378">Hydrolase</keyword>
<proteinExistence type="inferred from homology"/>
<evidence type="ECO:0000256" key="9">
    <source>
        <dbReference type="ARBA" id="ARBA00022833"/>
    </source>
</evidence>
<evidence type="ECO:0000256" key="17">
    <source>
        <dbReference type="SAM" id="MobiDB-lite"/>
    </source>
</evidence>
<feature type="transmembrane region" description="Helical" evidence="14">
    <location>
        <begin position="67"/>
        <end position="87"/>
    </location>
</feature>
<dbReference type="STRING" id="642780.SAMN04488570_0878"/>
<keyword evidence="12" id="KW-0129">CBS domain</keyword>
<name>A0A1H1NI25_9ACTN</name>
<evidence type="ECO:0000256" key="16">
    <source>
        <dbReference type="PIRSR" id="PIRSR006404-2"/>
    </source>
</evidence>
<dbReference type="InterPro" id="IPR008915">
    <property type="entry name" value="Peptidase_M50"/>
</dbReference>
<feature type="active site" evidence="15">
    <location>
        <position position="88"/>
    </location>
</feature>
<feature type="domain" description="Peptidase M50" evidence="18">
    <location>
        <begin position="163"/>
        <end position="206"/>
    </location>
</feature>
<evidence type="ECO:0000256" key="5">
    <source>
        <dbReference type="ARBA" id="ARBA00022692"/>
    </source>
</evidence>
<keyword evidence="10 14" id="KW-1133">Transmembrane helix</keyword>
<dbReference type="OrthoDB" id="9781963at2"/>
<evidence type="ECO:0000256" key="7">
    <source>
        <dbReference type="ARBA" id="ARBA00022737"/>
    </source>
</evidence>
<evidence type="ECO:0000259" key="18">
    <source>
        <dbReference type="Pfam" id="PF02163"/>
    </source>
</evidence>
<evidence type="ECO:0000256" key="4">
    <source>
        <dbReference type="ARBA" id="ARBA00022670"/>
    </source>
</evidence>
<keyword evidence="7" id="KW-0677">Repeat</keyword>
<dbReference type="PANTHER" id="PTHR39188:SF3">
    <property type="entry name" value="STAGE IV SPORULATION PROTEIN FB"/>
    <property type="match status" value="1"/>
</dbReference>
<sequence>MTTQGTEPGSDRPGGPARRAAYPPGTLRIGRVVGVDVLVRSSWLLVALLIAVLLAPRIEQVQPGLGALKYVAGVAFAVLLYLSVLLHEISHAVVAQRYGLGVRSITLHFLGGATEIDSETKTPGQEFMVAVVGPLTSIAVGLVALVLVPVTPDGLLRLAVEGLAGANLVVGVLNLVPGLPLDGGRVLRSLVWRLSGNMHRGTIAAAWGGRVAAALVLLWPLVARQLLLLPTDVFDYLMAFIIATFLWSGSTASLVSARLRRRLPALQARPLARRVVAVPDDLSVAEAVRRAQDAGAGGIVVHDREQRLTSVVSEKALTATPQERRPWVPVSAVARSAEAGLVLPADLTGEDLVRAMASTPAEEYVLVEPDGTIFGLLATTDVDRAFEENART</sequence>
<evidence type="ECO:0000256" key="1">
    <source>
        <dbReference type="ARBA" id="ARBA00004651"/>
    </source>
</evidence>
<comment type="similarity">
    <text evidence="2 14">Belongs to the peptidase M50B family.</text>
</comment>